<keyword evidence="2" id="KW-1185">Reference proteome</keyword>
<dbReference type="Proteomes" id="UP001596496">
    <property type="component" value="Unassembled WGS sequence"/>
</dbReference>
<gene>
    <name evidence="1" type="ORF">ACFQSB_19420</name>
</gene>
<sequence>MRTVYHDGDAEGAAVPRLRREERARLFALLRDADEECGDHGGVELYGVELPGGSAATITVNGRPHGSWTSCERVADRLGLHLVWLDPEPGF</sequence>
<protein>
    <submittedName>
        <fullName evidence="1">Uncharacterized protein</fullName>
    </submittedName>
</protein>
<name>A0ABW2P8Q4_9ACTN</name>
<dbReference type="EMBL" id="JBHTCG010000012">
    <property type="protein sequence ID" value="MFC7384390.1"/>
    <property type="molecule type" value="Genomic_DNA"/>
</dbReference>
<organism evidence="1 2">
    <name type="scientific">Sphaerisporangium rhizosphaerae</name>
    <dbReference type="NCBI Taxonomy" id="2269375"/>
    <lineage>
        <taxon>Bacteria</taxon>
        <taxon>Bacillati</taxon>
        <taxon>Actinomycetota</taxon>
        <taxon>Actinomycetes</taxon>
        <taxon>Streptosporangiales</taxon>
        <taxon>Streptosporangiaceae</taxon>
        <taxon>Sphaerisporangium</taxon>
    </lineage>
</organism>
<evidence type="ECO:0000313" key="1">
    <source>
        <dbReference type="EMBL" id="MFC7384390.1"/>
    </source>
</evidence>
<proteinExistence type="predicted"/>
<reference evidence="2" key="1">
    <citation type="journal article" date="2019" name="Int. J. Syst. Evol. Microbiol.">
        <title>The Global Catalogue of Microorganisms (GCM) 10K type strain sequencing project: providing services to taxonomists for standard genome sequencing and annotation.</title>
        <authorList>
            <consortium name="The Broad Institute Genomics Platform"/>
            <consortium name="The Broad Institute Genome Sequencing Center for Infectious Disease"/>
            <person name="Wu L."/>
            <person name="Ma J."/>
        </authorList>
    </citation>
    <scope>NUCLEOTIDE SEQUENCE [LARGE SCALE GENOMIC DNA]</scope>
    <source>
        <strain evidence="2">CECT 7649</strain>
    </source>
</reference>
<dbReference type="RefSeq" id="WP_380828143.1">
    <property type="nucleotide sequence ID" value="NZ_JBHTCG010000012.1"/>
</dbReference>
<evidence type="ECO:0000313" key="2">
    <source>
        <dbReference type="Proteomes" id="UP001596496"/>
    </source>
</evidence>
<accession>A0ABW2P8Q4</accession>
<comment type="caution">
    <text evidence="1">The sequence shown here is derived from an EMBL/GenBank/DDBJ whole genome shotgun (WGS) entry which is preliminary data.</text>
</comment>